<dbReference type="GO" id="GO:0004518">
    <property type="term" value="F:nuclease activity"/>
    <property type="evidence" value="ECO:0007669"/>
    <property type="project" value="InterPro"/>
</dbReference>
<dbReference type="InterPro" id="IPR036104">
    <property type="entry name" value="BFN_sf"/>
</dbReference>
<keyword evidence="3" id="KW-1185">Reference proteome</keyword>
<dbReference type="EMBL" id="SGVY01000004">
    <property type="protein sequence ID" value="TFH84204.1"/>
    <property type="molecule type" value="Genomic_DNA"/>
</dbReference>
<gene>
    <name evidence="2" type="ORF">EXN75_02360</name>
</gene>
<dbReference type="PROSITE" id="PS51658">
    <property type="entry name" value="BFN"/>
    <property type="match status" value="1"/>
</dbReference>
<dbReference type="RefSeq" id="WP_118115763.1">
    <property type="nucleotide sequence ID" value="NZ_DAWCZC010000004.1"/>
</dbReference>
<dbReference type="InterPro" id="IPR003729">
    <property type="entry name" value="Bi_nuclease_dom"/>
</dbReference>
<reference evidence="2 3" key="1">
    <citation type="submission" date="2019-02" db="EMBL/GenBank/DDBJ databases">
        <title>Draft Genome Sequence of the Prevotella sp. BCRC 81118, Isolated from Human Feces.</title>
        <authorList>
            <person name="Huang C.-H."/>
        </authorList>
    </citation>
    <scope>NUCLEOTIDE SEQUENCE [LARGE SCALE GENOMIC DNA]</scope>
    <source>
        <strain evidence="2 3">BCRC 81118</strain>
    </source>
</reference>
<name>A0A4Y8VUE3_9BACT</name>
<protein>
    <recommendedName>
        <fullName evidence="1">BFN domain-containing protein</fullName>
    </recommendedName>
</protein>
<evidence type="ECO:0000259" key="1">
    <source>
        <dbReference type="PROSITE" id="PS51658"/>
    </source>
</evidence>
<sequence>MDSLLLIKSVSEILGIKDVALVSLVNATETRQIVVSCELEMRDLIMKYMTDRPETQMLFPSVVNDILATRDKSSLEVRINGVKDGVYQTEIYDRLTQKSFPIRCSDGIFMSVACKLHIYASAEVMRLHSIPYVTGATKVGLPLSVLSEKLLKNSLQMAIETENYEMASNLRDELNKRHKDKHE</sequence>
<dbReference type="SUPFAM" id="SSF103256">
    <property type="entry name" value="Hypothetical protein TM0160"/>
    <property type="match status" value="1"/>
</dbReference>
<dbReference type="GeneID" id="302994138"/>
<accession>A0A4Y8VUE3</accession>
<evidence type="ECO:0000313" key="2">
    <source>
        <dbReference type="EMBL" id="TFH84204.1"/>
    </source>
</evidence>
<dbReference type="Pfam" id="PF02577">
    <property type="entry name" value="BFN_dom"/>
    <property type="match status" value="1"/>
</dbReference>
<proteinExistence type="predicted"/>
<dbReference type="Gene3D" id="3.10.690.10">
    <property type="entry name" value="Bifunctional nuclease domain"/>
    <property type="match status" value="1"/>
</dbReference>
<feature type="domain" description="BFN" evidence="1">
    <location>
        <begin position="1"/>
        <end position="132"/>
    </location>
</feature>
<dbReference type="Proteomes" id="UP000297872">
    <property type="component" value="Unassembled WGS sequence"/>
</dbReference>
<dbReference type="AlphaFoldDB" id="A0A4Y8VUE3"/>
<comment type="caution">
    <text evidence="2">The sequence shown here is derived from an EMBL/GenBank/DDBJ whole genome shotgun (WGS) entry which is preliminary data.</text>
</comment>
<evidence type="ECO:0000313" key="3">
    <source>
        <dbReference type="Proteomes" id="UP000297872"/>
    </source>
</evidence>
<organism evidence="2 3">
    <name type="scientific">Segatella hominis</name>
    <dbReference type="NCBI Taxonomy" id="2518605"/>
    <lineage>
        <taxon>Bacteria</taxon>
        <taxon>Pseudomonadati</taxon>
        <taxon>Bacteroidota</taxon>
        <taxon>Bacteroidia</taxon>
        <taxon>Bacteroidales</taxon>
        <taxon>Prevotellaceae</taxon>
        <taxon>Segatella</taxon>
    </lineage>
</organism>
<dbReference type="OrthoDB" id="9788698at2"/>